<evidence type="ECO:0000313" key="2">
    <source>
        <dbReference type="EMBL" id="KPI39919.1"/>
    </source>
</evidence>
<evidence type="ECO:0008006" key="4">
    <source>
        <dbReference type="Google" id="ProtNLM"/>
    </source>
</evidence>
<protein>
    <recommendedName>
        <fullName evidence="4">Tachykinin family protein</fullName>
    </recommendedName>
</protein>
<proteinExistence type="predicted"/>
<feature type="region of interest" description="Disordered" evidence="1">
    <location>
        <begin position="18"/>
        <end position="43"/>
    </location>
</feature>
<feature type="compositionally biased region" description="Basic and acidic residues" evidence="1">
    <location>
        <begin position="18"/>
        <end position="29"/>
    </location>
</feature>
<evidence type="ECO:0000256" key="1">
    <source>
        <dbReference type="SAM" id="MobiDB-lite"/>
    </source>
</evidence>
<evidence type="ECO:0000313" key="3">
    <source>
        <dbReference type="Proteomes" id="UP000038010"/>
    </source>
</evidence>
<dbReference type="GeneID" id="28732330"/>
<dbReference type="AlphaFoldDB" id="A0A0N0NM86"/>
<dbReference type="Proteomes" id="UP000038010">
    <property type="component" value="Unassembled WGS sequence"/>
</dbReference>
<gene>
    <name evidence="2" type="ORF">AB675_11589</name>
</gene>
<dbReference type="EMBL" id="LFJN01000013">
    <property type="protein sequence ID" value="KPI39919.1"/>
    <property type="molecule type" value="Genomic_DNA"/>
</dbReference>
<dbReference type="RefSeq" id="XP_017999882.1">
    <property type="nucleotide sequence ID" value="XM_018140449.1"/>
</dbReference>
<sequence>MAANKHKEILFVFHDQKQSKRSQELQDAKRRAHAARQSARKNREVVVNVPSSLLPNADRTVVEYELPARPADRGPVRRYPTLPPIDAILDEDQSPGLLSSPRISPKSILSQDLADPFRTTIVGQLPTVLQKGLHDAQTSIWPTLVPLVPREQATFFYRRSAIDTPEQMSHQIDAAAAITVQYVKMKDRESANEIIAIGKAHRLRSIAWVNNQIVNANGPPESAVIAALMSLVSHSGLQRPDVRRKYRVEPELMAEFASLFSSIRILSDDIEFLHAVVEMKGGDAWIGSDTIDQDLPLRLMLNHFDIFIATRRGIRPMWKSMAAVPAQILEQYKESRIDGNQATTGSCLGFTLIQDHGLRSAIDVARVTVNALDSYRSERPGSPSYSLVVHMRMYAQHQLLMLYPDPYGRGELQALASVIHAAALVFSDMVLFTLSPTCLTRARLLNDLYIALGKFSWSSCQTEAETKVRFWAVMVLGVGSITRDRADLYALAELRDQDMFSTSVPWKTHEQVLRDFLWWGHNLSAPAHDVWVQVARNTQERRPAG</sequence>
<organism evidence="2 3">
    <name type="scientific">Cyphellophora attinorum</name>
    <dbReference type="NCBI Taxonomy" id="1664694"/>
    <lineage>
        <taxon>Eukaryota</taxon>
        <taxon>Fungi</taxon>
        <taxon>Dikarya</taxon>
        <taxon>Ascomycota</taxon>
        <taxon>Pezizomycotina</taxon>
        <taxon>Eurotiomycetes</taxon>
        <taxon>Chaetothyriomycetidae</taxon>
        <taxon>Chaetothyriales</taxon>
        <taxon>Cyphellophoraceae</taxon>
        <taxon>Cyphellophora</taxon>
    </lineage>
</organism>
<accession>A0A0N0NM86</accession>
<keyword evidence="3" id="KW-1185">Reference proteome</keyword>
<dbReference type="VEuPathDB" id="FungiDB:AB675_11589"/>
<dbReference type="OrthoDB" id="3469466at2759"/>
<feature type="compositionally biased region" description="Basic residues" evidence="1">
    <location>
        <begin position="30"/>
        <end position="40"/>
    </location>
</feature>
<comment type="caution">
    <text evidence="2">The sequence shown here is derived from an EMBL/GenBank/DDBJ whole genome shotgun (WGS) entry which is preliminary data.</text>
</comment>
<reference evidence="2 3" key="1">
    <citation type="submission" date="2015-06" db="EMBL/GenBank/DDBJ databases">
        <title>Draft genome of the ant-associated black yeast Phialophora attae CBS 131958.</title>
        <authorList>
            <person name="Moreno L.F."/>
            <person name="Stielow B.J."/>
            <person name="de Hoog S."/>
            <person name="Vicente V.A."/>
            <person name="Weiss V.A."/>
            <person name="de Vries M."/>
            <person name="Cruz L.M."/>
            <person name="Souza E.M."/>
        </authorList>
    </citation>
    <scope>NUCLEOTIDE SEQUENCE [LARGE SCALE GENOMIC DNA]</scope>
    <source>
        <strain evidence="2 3">CBS 131958</strain>
    </source>
</reference>
<name>A0A0N0NM86_9EURO</name>
<dbReference type="STRING" id="1664694.A0A0N0NM86"/>